<dbReference type="PROSITE" id="PS00723">
    <property type="entry name" value="POLYPRENYL_SYNTHASE_1"/>
    <property type="match status" value="1"/>
</dbReference>
<keyword evidence="3 6" id="KW-0808">Transferase</keyword>
<evidence type="ECO:0000256" key="5">
    <source>
        <dbReference type="ARBA" id="ARBA00022842"/>
    </source>
</evidence>
<dbReference type="STRING" id="1869.MB27_20555"/>
<dbReference type="Proteomes" id="UP000054537">
    <property type="component" value="Unassembled WGS sequence"/>
</dbReference>
<dbReference type="PANTHER" id="PTHR12001">
    <property type="entry name" value="GERANYLGERANYL PYROPHOSPHATE SYNTHASE"/>
    <property type="match status" value="1"/>
</dbReference>
<dbReference type="EMBL" id="JRTT01000023">
    <property type="protein sequence ID" value="KHD75869.1"/>
    <property type="molecule type" value="Genomic_DNA"/>
</dbReference>
<protein>
    <submittedName>
        <fullName evidence="7">Polyprenyl synthetase</fullName>
    </submittedName>
</protein>
<dbReference type="CDD" id="cd00685">
    <property type="entry name" value="Trans_IPPS_HT"/>
    <property type="match status" value="1"/>
</dbReference>
<evidence type="ECO:0000313" key="8">
    <source>
        <dbReference type="Proteomes" id="UP000054537"/>
    </source>
</evidence>
<gene>
    <name evidence="7" type="ORF">MB27_20555</name>
</gene>
<dbReference type="PANTHER" id="PTHR12001:SF85">
    <property type="entry name" value="SHORT CHAIN ISOPRENYL DIPHOSPHATE SYNTHASE"/>
    <property type="match status" value="1"/>
</dbReference>
<dbReference type="SFLD" id="SFLDG01017">
    <property type="entry name" value="Polyprenyl_Transferase_Like"/>
    <property type="match status" value="1"/>
</dbReference>
<dbReference type="PROSITE" id="PS00444">
    <property type="entry name" value="POLYPRENYL_SYNTHASE_2"/>
    <property type="match status" value="1"/>
</dbReference>
<dbReference type="InterPro" id="IPR000092">
    <property type="entry name" value="Polyprenyl_synt"/>
</dbReference>
<dbReference type="eggNOG" id="COG0142">
    <property type="taxonomic scope" value="Bacteria"/>
</dbReference>
<organism evidence="7 8">
    <name type="scientific">Actinoplanes utahensis</name>
    <dbReference type="NCBI Taxonomy" id="1869"/>
    <lineage>
        <taxon>Bacteria</taxon>
        <taxon>Bacillati</taxon>
        <taxon>Actinomycetota</taxon>
        <taxon>Actinomycetes</taxon>
        <taxon>Micromonosporales</taxon>
        <taxon>Micromonosporaceae</taxon>
        <taxon>Actinoplanes</taxon>
    </lineage>
</organism>
<evidence type="ECO:0000256" key="3">
    <source>
        <dbReference type="ARBA" id="ARBA00022679"/>
    </source>
</evidence>
<evidence type="ECO:0000313" key="7">
    <source>
        <dbReference type="EMBL" id="KHD75869.1"/>
    </source>
</evidence>
<comment type="caution">
    <text evidence="7">The sequence shown here is derived from an EMBL/GenBank/DDBJ whole genome shotgun (WGS) entry which is preliminary data.</text>
</comment>
<evidence type="ECO:0000256" key="4">
    <source>
        <dbReference type="ARBA" id="ARBA00022723"/>
    </source>
</evidence>
<reference evidence="7 8" key="1">
    <citation type="submission" date="2014-10" db="EMBL/GenBank/DDBJ databases">
        <title>Draft genome sequence of Actinoplanes utahensis NRRL 12052.</title>
        <authorList>
            <person name="Velasco-Bucheli B."/>
            <person name="del Cerro C."/>
            <person name="Hormigo D."/>
            <person name="Garcia J.L."/>
            <person name="Acebal C."/>
            <person name="Arroyo M."/>
            <person name="de la Mata I."/>
        </authorList>
    </citation>
    <scope>NUCLEOTIDE SEQUENCE [LARGE SCALE GENOMIC DNA]</scope>
    <source>
        <strain evidence="7 8">NRRL 12052</strain>
    </source>
</reference>
<name>A0A0A6UNI7_ACTUT</name>
<comment type="similarity">
    <text evidence="2 6">Belongs to the FPP/GGPP synthase family.</text>
</comment>
<dbReference type="Gene3D" id="1.10.600.10">
    <property type="entry name" value="Farnesyl Diphosphate Synthase"/>
    <property type="match status" value="1"/>
</dbReference>
<evidence type="ECO:0000256" key="2">
    <source>
        <dbReference type="ARBA" id="ARBA00006706"/>
    </source>
</evidence>
<dbReference type="Pfam" id="PF00348">
    <property type="entry name" value="polyprenyl_synt"/>
    <property type="match status" value="1"/>
</dbReference>
<comment type="cofactor">
    <cofactor evidence="1">
        <name>Mg(2+)</name>
        <dbReference type="ChEBI" id="CHEBI:18420"/>
    </cofactor>
</comment>
<evidence type="ECO:0000256" key="6">
    <source>
        <dbReference type="RuleBase" id="RU004466"/>
    </source>
</evidence>
<sequence length="354" mass="37781">MKIEDLRTRVHETITEFLRVQERVLAEVSDDCLPLVRYVADLMDGGKRLRPAFCYWAWRAAGRPDDPALVAAAAALEFFQAAALIHDDIMDGSDTRRGAPAMHRRFAALHRGNDWSGDSDRFGASTAILAGDLCLTWSDELYTGSGLHPAALVRGRAVFDRMRTQLMGGQYLDLLEQATAGRRPDGALDRARRVVRFKSAKYSVEQPLLLGGRLAGAGDDLLAGLSAYGLPLGEAFQLRDDILGVFGDAARTGKPAGDDLREGKRTVLVALALDRADAAGQATLRSLLGDPGLGADGVETLREIITGAGALDAVETMIGELLDRSLTALGGLPVDETSRSVLAALAQAATGRTS</sequence>
<evidence type="ECO:0000256" key="1">
    <source>
        <dbReference type="ARBA" id="ARBA00001946"/>
    </source>
</evidence>
<dbReference type="GO" id="GO:0008299">
    <property type="term" value="P:isoprenoid biosynthetic process"/>
    <property type="evidence" value="ECO:0007669"/>
    <property type="project" value="InterPro"/>
</dbReference>
<dbReference type="GO" id="GO:0004659">
    <property type="term" value="F:prenyltransferase activity"/>
    <property type="evidence" value="ECO:0007669"/>
    <property type="project" value="InterPro"/>
</dbReference>
<accession>A0A0A6UNI7</accession>
<dbReference type="InterPro" id="IPR008949">
    <property type="entry name" value="Isoprenoid_synthase_dom_sf"/>
</dbReference>
<proteinExistence type="inferred from homology"/>
<dbReference type="SUPFAM" id="SSF48576">
    <property type="entry name" value="Terpenoid synthases"/>
    <property type="match status" value="1"/>
</dbReference>
<dbReference type="InterPro" id="IPR033749">
    <property type="entry name" value="Polyprenyl_synt_CS"/>
</dbReference>
<dbReference type="AlphaFoldDB" id="A0A0A6UNI7"/>
<keyword evidence="5" id="KW-0460">Magnesium</keyword>
<keyword evidence="8" id="KW-1185">Reference proteome</keyword>
<dbReference type="GO" id="GO:0046872">
    <property type="term" value="F:metal ion binding"/>
    <property type="evidence" value="ECO:0007669"/>
    <property type="project" value="UniProtKB-KW"/>
</dbReference>
<dbReference type="SFLD" id="SFLDS00005">
    <property type="entry name" value="Isoprenoid_Synthase_Type_I"/>
    <property type="match status" value="1"/>
</dbReference>
<keyword evidence="4" id="KW-0479">Metal-binding</keyword>